<keyword evidence="6 12" id="KW-0812">Transmembrane</keyword>
<feature type="region of interest" description="Disordered" evidence="11">
    <location>
        <begin position="1"/>
        <end position="32"/>
    </location>
</feature>
<dbReference type="CDD" id="cd00082">
    <property type="entry name" value="HisKA"/>
    <property type="match status" value="1"/>
</dbReference>
<dbReference type="Proteomes" id="UP001595868">
    <property type="component" value="Unassembled WGS sequence"/>
</dbReference>
<feature type="domain" description="Histidine kinase" evidence="13">
    <location>
        <begin position="316"/>
        <end position="530"/>
    </location>
</feature>
<dbReference type="PANTHER" id="PTHR45436">
    <property type="entry name" value="SENSOR HISTIDINE KINASE YKOH"/>
    <property type="match status" value="1"/>
</dbReference>
<dbReference type="InterPro" id="IPR003660">
    <property type="entry name" value="HAMP_dom"/>
</dbReference>
<comment type="caution">
    <text evidence="15">The sequence shown here is derived from an EMBL/GenBank/DDBJ whole genome shotgun (WGS) entry which is preliminary data.</text>
</comment>
<dbReference type="InterPro" id="IPR003661">
    <property type="entry name" value="HisK_dim/P_dom"/>
</dbReference>
<feature type="domain" description="HAMP" evidence="14">
    <location>
        <begin position="239"/>
        <end position="301"/>
    </location>
</feature>
<reference evidence="16" key="1">
    <citation type="journal article" date="2019" name="Int. J. Syst. Evol. Microbiol.">
        <title>The Global Catalogue of Microorganisms (GCM) 10K type strain sequencing project: providing services to taxonomists for standard genome sequencing and annotation.</title>
        <authorList>
            <consortium name="The Broad Institute Genomics Platform"/>
            <consortium name="The Broad Institute Genome Sequencing Center for Infectious Disease"/>
            <person name="Wu L."/>
            <person name="Ma J."/>
        </authorList>
    </citation>
    <scope>NUCLEOTIDE SEQUENCE [LARGE SCALE GENOMIC DNA]</scope>
    <source>
        <strain evidence="16">2902at01</strain>
    </source>
</reference>
<keyword evidence="10 12" id="KW-0472">Membrane</keyword>
<dbReference type="Gene3D" id="6.10.340.10">
    <property type="match status" value="1"/>
</dbReference>
<evidence type="ECO:0000313" key="16">
    <source>
        <dbReference type="Proteomes" id="UP001595868"/>
    </source>
</evidence>
<accession>A0ABV8KT15</accession>
<dbReference type="EC" id="2.7.13.3" evidence="3"/>
<evidence type="ECO:0000259" key="13">
    <source>
        <dbReference type="PROSITE" id="PS50109"/>
    </source>
</evidence>
<keyword evidence="9" id="KW-0902">Two-component regulatory system</keyword>
<evidence type="ECO:0000256" key="2">
    <source>
        <dbReference type="ARBA" id="ARBA00004236"/>
    </source>
</evidence>
<keyword evidence="8 12" id="KW-1133">Transmembrane helix</keyword>
<comment type="catalytic activity">
    <reaction evidence="1">
        <text>ATP + protein L-histidine = ADP + protein N-phospho-L-histidine.</text>
        <dbReference type="EC" id="2.7.13.3"/>
    </reaction>
</comment>
<evidence type="ECO:0000259" key="14">
    <source>
        <dbReference type="PROSITE" id="PS50885"/>
    </source>
</evidence>
<dbReference type="Pfam" id="PF02518">
    <property type="entry name" value="HATPase_c"/>
    <property type="match status" value="1"/>
</dbReference>
<dbReference type="InterPro" id="IPR050428">
    <property type="entry name" value="TCS_sensor_his_kinase"/>
</dbReference>
<dbReference type="CDD" id="cd00075">
    <property type="entry name" value="HATPase"/>
    <property type="match status" value="1"/>
</dbReference>
<dbReference type="InterPro" id="IPR005467">
    <property type="entry name" value="His_kinase_dom"/>
</dbReference>
<dbReference type="SMART" id="SM00387">
    <property type="entry name" value="HATPase_c"/>
    <property type="match status" value="1"/>
</dbReference>
<dbReference type="InterPro" id="IPR036097">
    <property type="entry name" value="HisK_dim/P_sf"/>
</dbReference>
<sequence>MSSSPPTDRPPPGGGRDRRAGVGRRPRPFRPGWPATARRAWAGQPLRTRLVVAVVGLVAVVCVAIGGVTAVVLHYVLVHQLDGQLNGTAVRFERPRGGPESNLPGWPGASGGPPPADAQRGFRPPQFAPDGTITGRRADGQTQAVRYDPDAIVAQQPLTTAQVAPLAGLPADGRPHTRVIGEWGDYRLLARQMPDGVVLITGLPLAVVQQTVWRMVAIEAGLAGIGLIAAGGAGALIVRGSLGPLRRMAATAGRVAELPLDRGEVALSVRVPAADTDPRTEVGQVGAALNRMLGHVAAALSARHASETRVRQFVADASHELRTPLAAIRGYAELTRRGGAELPPDVAHALRRVESESVRMTKLVDDLLLLARLDSGRPLAADPVDLSTLLVDVVGDAHVAGPDHKWRLELPDDTVRVRGDDERLHQVVGNLLANARTHTPPGTTVTVGLTTTAGTAELTVLDEGPGIPEQLRPEIFERFARGDSSRSRAAGSTGLGLAIVAAVVEAHRGSVMVDSGPGRTVFRVRLPLLTADT</sequence>
<dbReference type="SMART" id="SM00304">
    <property type="entry name" value="HAMP"/>
    <property type="match status" value="1"/>
</dbReference>
<dbReference type="SUPFAM" id="SSF47384">
    <property type="entry name" value="Homodimeric domain of signal transducing histidine kinase"/>
    <property type="match status" value="1"/>
</dbReference>
<evidence type="ECO:0000256" key="9">
    <source>
        <dbReference type="ARBA" id="ARBA00023012"/>
    </source>
</evidence>
<evidence type="ECO:0000256" key="11">
    <source>
        <dbReference type="SAM" id="MobiDB-lite"/>
    </source>
</evidence>
<dbReference type="Gene3D" id="1.10.287.130">
    <property type="match status" value="1"/>
</dbReference>
<name>A0ABV8KT15_9ACTN</name>
<feature type="region of interest" description="Disordered" evidence="11">
    <location>
        <begin position="92"/>
        <end position="120"/>
    </location>
</feature>
<comment type="subcellular location">
    <subcellularLocation>
        <location evidence="2">Cell membrane</location>
    </subcellularLocation>
</comment>
<dbReference type="PROSITE" id="PS50885">
    <property type="entry name" value="HAMP"/>
    <property type="match status" value="1"/>
</dbReference>
<dbReference type="Pfam" id="PF00672">
    <property type="entry name" value="HAMP"/>
    <property type="match status" value="1"/>
</dbReference>
<dbReference type="CDD" id="cd06225">
    <property type="entry name" value="HAMP"/>
    <property type="match status" value="1"/>
</dbReference>
<keyword evidence="4" id="KW-0597">Phosphoprotein</keyword>
<evidence type="ECO:0000256" key="4">
    <source>
        <dbReference type="ARBA" id="ARBA00022553"/>
    </source>
</evidence>
<dbReference type="PANTHER" id="PTHR45436:SF5">
    <property type="entry name" value="SENSOR HISTIDINE KINASE TRCS"/>
    <property type="match status" value="1"/>
</dbReference>
<gene>
    <name evidence="15" type="ORF">ACFOX0_25515</name>
</gene>
<dbReference type="PROSITE" id="PS50109">
    <property type="entry name" value="HIS_KIN"/>
    <property type="match status" value="1"/>
</dbReference>
<dbReference type="InterPro" id="IPR004358">
    <property type="entry name" value="Sig_transdc_His_kin-like_C"/>
</dbReference>
<evidence type="ECO:0000256" key="3">
    <source>
        <dbReference type="ARBA" id="ARBA00012438"/>
    </source>
</evidence>
<dbReference type="SUPFAM" id="SSF55874">
    <property type="entry name" value="ATPase domain of HSP90 chaperone/DNA topoisomerase II/histidine kinase"/>
    <property type="match status" value="1"/>
</dbReference>
<dbReference type="SMART" id="SM00388">
    <property type="entry name" value="HisKA"/>
    <property type="match status" value="1"/>
</dbReference>
<dbReference type="Pfam" id="PF00512">
    <property type="entry name" value="HisKA"/>
    <property type="match status" value="1"/>
</dbReference>
<dbReference type="RefSeq" id="WP_377550469.1">
    <property type="nucleotide sequence ID" value="NZ_JBHSBN010000022.1"/>
</dbReference>
<dbReference type="InterPro" id="IPR036890">
    <property type="entry name" value="HATPase_C_sf"/>
</dbReference>
<evidence type="ECO:0000256" key="5">
    <source>
        <dbReference type="ARBA" id="ARBA00022679"/>
    </source>
</evidence>
<feature type="transmembrane region" description="Helical" evidence="12">
    <location>
        <begin position="50"/>
        <end position="77"/>
    </location>
</feature>
<dbReference type="PRINTS" id="PR00344">
    <property type="entry name" value="BCTRLSENSOR"/>
</dbReference>
<evidence type="ECO:0000256" key="12">
    <source>
        <dbReference type="SAM" id="Phobius"/>
    </source>
</evidence>
<feature type="transmembrane region" description="Helical" evidence="12">
    <location>
        <begin position="212"/>
        <end position="238"/>
    </location>
</feature>
<evidence type="ECO:0000313" key="15">
    <source>
        <dbReference type="EMBL" id="MFC4109275.1"/>
    </source>
</evidence>
<evidence type="ECO:0000256" key="8">
    <source>
        <dbReference type="ARBA" id="ARBA00022989"/>
    </source>
</evidence>
<evidence type="ECO:0000256" key="1">
    <source>
        <dbReference type="ARBA" id="ARBA00000085"/>
    </source>
</evidence>
<keyword evidence="5" id="KW-0808">Transferase</keyword>
<evidence type="ECO:0000256" key="6">
    <source>
        <dbReference type="ARBA" id="ARBA00022692"/>
    </source>
</evidence>
<evidence type="ECO:0000256" key="7">
    <source>
        <dbReference type="ARBA" id="ARBA00022777"/>
    </source>
</evidence>
<keyword evidence="7 15" id="KW-0418">Kinase</keyword>
<evidence type="ECO:0000256" key="10">
    <source>
        <dbReference type="ARBA" id="ARBA00023136"/>
    </source>
</evidence>
<keyword evidence="16" id="KW-1185">Reference proteome</keyword>
<proteinExistence type="predicted"/>
<dbReference type="Gene3D" id="3.30.565.10">
    <property type="entry name" value="Histidine kinase-like ATPase, C-terminal domain"/>
    <property type="match status" value="1"/>
</dbReference>
<dbReference type="InterPro" id="IPR003594">
    <property type="entry name" value="HATPase_dom"/>
</dbReference>
<protein>
    <recommendedName>
        <fullName evidence="3">histidine kinase</fullName>
        <ecNumber evidence="3">2.7.13.3</ecNumber>
    </recommendedName>
</protein>
<dbReference type="EMBL" id="JBHSBN010000022">
    <property type="protein sequence ID" value="MFC4109275.1"/>
    <property type="molecule type" value="Genomic_DNA"/>
</dbReference>
<dbReference type="GO" id="GO:0016301">
    <property type="term" value="F:kinase activity"/>
    <property type="evidence" value="ECO:0007669"/>
    <property type="project" value="UniProtKB-KW"/>
</dbReference>
<organism evidence="15 16">
    <name type="scientific">Micromonospora zhanjiangensis</name>
    <dbReference type="NCBI Taxonomy" id="1522057"/>
    <lineage>
        <taxon>Bacteria</taxon>
        <taxon>Bacillati</taxon>
        <taxon>Actinomycetota</taxon>
        <taxon>Actinomycetes</taxon>
        <taxon>Micromonosporales</taxon>
        <taxon>Micromonosporaceae</taxon>
        <taxon>Micromonospora</taxon>
    </lineage>
</organism>